<evidence type="ECO:0008006" key="3">
    <source>
        <dbReference type="Google" id="ProtNLM"/>
    </source>
</evidence>
<evidence type="ECO:0000313" key="1">
    <source>
        <dbReference type="EMBL" id="BBZ75956.1"/>
    </source>
</evidence>
<dbReference type="KEGG" id="many:MANY_12930"/>
<protein>
    <recommendedName>
        <fullName evidence="3">Long chain fatty acid-CoA synthetase Faa4p</fullName>
    </recommendedName>
</protein>
<organism evidence="1 2">
    <name type="scientific">Mycolicibacterium anyangense</name>
    <dbReference type="NCBI Taxonomy" id="1431246"/>
    <lineage>
        <taxon>Bacteria</taxon>
        <taxon>Bacillati</taxon>
        <taxon>Actinomycetota</taxon>
        <taxon>Actinomycetes</taxon>
        <taxon>Mycobacteriales</taxon>
        <taxon>Mycobacteriaceae</taxon>
        <taxon>Mycolicibacterium</taxon>
    </lineage>
</organism>
<keyword evidence="2" id="KW-1185">Reference proteome</keyword>
<gene>
    <name evidence="1" type="ORF">MANY_12930</name>
</gene>
<dbReference type="EMBL" id="AP022620">
    <property type="protein sequence ID" value="BBZ75956.1"/>
    <property type="molecule type" value="Genomic_DNA"/>
</dbReference>
<name>A0A6N4W206_9MYCO</name>
<proteinExistence type="predicted"/>
<sequence length="87" mass="9870">MRTHYRTRGFSTRPQRSARSHRVLRPVAGQCFEIDIRPENNRWVIAVPEINAVTDAADRAAVELAARECIATHTGIPIGYISVWVRD</sequence>
<reference evidence="1 2" key="1">
    <citation type="journal article" date="2019" name="Emerg. Microbes Infect.">
        <title>Comprehensive subspecies identification of 175 nontuberculous mycobacteria species based on 7547 genomic profiles.</title>
        <authorList>
            <person name="Matsumoto Y."/>
            <person name="Kinjo T."/>
            <person name="Motooka D."/>
            <person name="Nabeya D."/>
            <person name="Jung N."/>
            <person name="Uechi K."/>
            <person name="Horii T."/>
            <person name="Iida T."/>
            <person name="Fujita J."/>
            <person name="Nakamura S."/>
        </authorList>
    </citation>
    <scope>NUCLEOTIDE SEQUENCE [LARGE SCALE GENOMIC DNA]</scope>
    <source>
        <strain evidence="1 2">JCM 30275</strain>
    </source>
</reference>
<accession>A0A6N4W206</accession>
<dbReference type="Proteomes" id="UP000467249">
    <property type="component" value="Chromosome"/>
</dbReference>
<evidence type="ECO:0000313" key="2">
    <source>
        <dbReference type="Proteomes" id="UP000467249"/>
    </source>
</evidence>
<dbReference type="AlphaFoldDB" id="A0A6N4W206"/>